<keyword evidence="2" id="KW-1185">Reference proteome</keyword>
<name>A0A8H3IL46_9LECA</name>
<dbReference type="PANTHER" id="PTHR10039:SF15">
    <property type="entry name" value="NACHT DOMAIN-CONTAINING PROTEIN"/>
    <property type="match status" value="1"/>
</dbReference>
<accession>A0A8H3IL46</accession>
<comment type="caution">
    <text evidence="1">The sequence shown here is derived from an EMBL/GenBank/DDBJ whole genome shotgun (WGS) entry which is preliminary data.</text>
</comment>
<organism evidence="1 2">
    <name type="scientific">Alectoria fallacina</name>
    <dbReference type="NCBI Taxonomy" id="1903189"/>
    <lineage>
        <taxon>Eukaryota</taxon>
        <taxon>Fungi</taxon>
        <taxon>Dikarya</taxon>
        <taxon>Ascomycota</taxon>
        <taxon>Pezizomycotina</taxon>
        <taxon>Lecanoromycetes</taxon>
        <taxon>OSLEUM clade</taxon>
        <taxon>Lecanoromycetidae</taxon>
        <taxon>Lecanorales</taxon>
        <taxon>Lecanorineae</taxon>
        <taxon>Parmeliaceae</taxon>
        <taxon>Alectoria</taxon>
    </lineage>
</organism>
<gene>
    <name evidence="1" type="ORF">ALECFALPRED_001149</name>
</gene>
<evidence type="ECO:0000313" key="1">
    <source>
        <dbReference type="EMBL" id="CAF9919385.1"/>
    </source>
</evidence>
<protein>
    <submittedName>
        <fullName evidence="1">Uncharacterized protein</fullName>
    </submittedName>
</protein>
<reference evidence="1" key="1">
    <citation type="submission" date="2021-03" db="EMBL/GenBank/DDBJ databases">
        <authorList>
            <person name="Tagirdzhanova G."/>
        </authorList>
    </citation>
    <scope>NUCLEOTIDE SEQUENCE</scope>
</reference>
<proteinExistence type="predicted"/>
<sequence length="131" mass="14996">MKLYDSHASRGISPTLGEVKKILKSLIEGYTTVFIIVDALDECRDYDFNDELRALRQTASLMIFSRRISRIEREFQDCLQLEVNVQSAEEIKSYVAHRSDDPKFSLRHLIQEDQLLADEIVSTTVANANGM</sequence>
<dbReference type="AlphaFoldDB" id="A0A8H3IL46"/>
<dbReference type="PANTHER" id="PTHR10039">
    <property type="entry name" value="AMELOGENIN"/>
    <property type="match status" value="1"/>
</dbReference>
<dbReference type="OrthoDB" id="195446at2759"/>
<dbReference type="Proteomes" id="UP000664203">
    <property type="component" value="Unassembled WGS sequence"/>
</dbReference>
<evidence type="ECO:0000313" key="2">
    <source>
        <dbReference type="Proteomes" id="UP000664203"/>
    </source>
</evidence>
<dbReference type="EMBL" id="CAJPDR010000121">
    <property type="protein sequence ID" value="CAF9919385.1"/>
    <property type="molecule type" value="Genomic_DNA"/>
</dbReference>